<reference evidence="2" key="1">
    <citation type="submission" date="2023-04" db="EMBL/GenBank/DDBJ databases">
        <title>Phytophthora lilii NBRC 32176.</title>
        <authorList>
            <person name="Ichikawa N."/>
            <person name="Sato H."/>
            <person name="Tonouchi N."/>
        </authorList>
    </citation>
    <scope>NUCLEOTIDE SEQUENCE</scope>
    <source>
        <strain evidence="2">NBRC 32176</strain>
    </source>
</reference>
<organism evidence="2 3">
    <name type="scientific">Phytophthora lilii</name>
    <dbReference type="NCBI Taxonomy" id="2077276"/>
    <lineage>
        <taxon>Eukaryota</taxon>
        <taxon>Sar</taxon>
        <taxon>Stramenopiles</taxon>
        <taxon>Oomycota</taxon>
        <taxon>Peronosporomycetes</taxon>
        <taxon>Peronosporales</taxon>
        <taxon>Peronosporaceae</taxon>
        <taxon>Phytophthora</taxon>
    </lineage>
</organism>
<comment type="caution">
    <text evidence="2">The sequence shown here is derived from an EMBL/GenBank/DDBJ whole genome shotgun (WGS) entry which is preliminary data.</text>
</comment>
<evidence type="ECO:0000313" key="3">
    <source>
        <dbReference type="Proteomes" id="UP001165083"/>
    </source>
</evidence>
<keyword evidence="3" id="KW-1185">Reference proteome</keyword>
<accession>A0A9W6XBS0</accession>
<gene>
    <name evidence="2" type="ORF">Plil01_001504000</name>
</gene>
<evidence type="ECO:0000313" key="2">
    <source>
        <dbReference type="EMBL" id="GMF35400.1"/>
    </source>
</evidence>
<name>A0A9W6XBS0_9STRA</name>
<proteinExistence type="predicted"/>
<sequence>MLSVPFEPAERVQLIRPDTLEIISVRRQHILNCELNKRNSDPADVFTDPQAGQEPPQAPPPPDLRLKLLTRLPPLVWHLVTPKTKARTIIQRDAEAVRLQNRSLRKRHRETEVDDHSLRLRDDLDIPAFQIGSEAHASSFRPSSMERAVHDVVVHHSLRGKNAQAVLESAQQGSRTKFLATPLIYG</sequence>
<protein>
    <submittedName>
        <fullName evidence="2">Unnamed protein product</fullName>
    </submittedName>
</protein>
<dbReference type="AlphaFoldDB" id="A0A9W6XBS0"/>
<evidence type="ECO:0000256" key="1">
    <source>
        <dbReference type="SAM" id="MobiDB-lite"/>
    </source>
</evidence>
<dbReference type="Proteomes" id="UP001165083">
    <property type="component" value="Unassembled WGS sequence"/>
</dbReference>
<dbReference type="OrthoDB" id="109765at2759"/>
<dbReference type="EMBL" id="BSXW01001278">
    <property type="protein sequence ID" value="GMF35400.1"/>
    <property type="molecule type" value="Genomic_DNA"/>
</dbReference>
<feature type="region of interest" description="Disordered" evidence="1">
    <location>
        <begin position="38"/>
        <end position="63"/>
    </location>
</feature>